<evidence type="ECO:0000256" key="1">
    <source>
        <dbReference type="SAM" id="MobiDB-lite"/>
    </source>
</evidence>
<sequence length="61" mass="7117">MASLKVPSNVPLPEDDAEQLHKAFSGQQGSIQHLKSREKEHKRDRHMERPDNRRLRDTTLT</sequence>
<reference evidence="2" key="1">
    <citation type="submission" date="2019-12" db="EMBL/GenBank/DDBJ databases">
        <title>Genome sequencing and annotation of Brassica cretica.</title>
        <authorList>
            <person name="Studholme D.J."/>
            <person name="Sarris P.F."/>
        </authorList>
    </citation>
    <scope>NUCLEOTIDE SEQUENCE</scope>
    <source>
        <strain evidence="2">PFS-102/07</strain>
        <tissue evidence="2">Leaf</tissue>
    </source>
</reference>
<proteinExistence type="predicted"/>
<comment type="caution">
    <text evidence="2">The sequence shown here is derived from an EMBL/GenBank/DDBJ whole genome shotgun (WGS) entry which is preliminary data.</text>
</comment>
<dbReference type="EMBL" id="QGKY02000089">
    <property type="protein sequence ID" value="KAF2612011.1"/>
    <property type="molecule type" value="Genomic_DNA"/>
</dbReference>
<evidence type="ECO:0000313" key="2">
    <source>
        <dbReference type="EMBL" id="KAF2612011.1"/>
    </source>
</evidence>
<feature type="region of interest" description="Disordered" evidence="1">
    <location>
        <begin position="1"/>
        <end position="61"/>
    </location>
</feature>
<accession>A0A8S9M1T2</accession>
<gene>
    <name evidence="2" type="ORF">F2Q70_00008500</name>
</gene>
<feature type="compositionally biased region" description="Basic and acidic residues" evidence="1">
    <location>
        <begin position="35"/>
        <end position="61"/>
    </location>
</feature>
<name>A0A8S9M1T2_BRACR</name>
<dbReference type="AlphaFoldDB" id="A0A8S9M1T2"/>
<organism evidence="2">
    <name type="scientific">Brassica cretica</name>
    <name type="common">Mustard</name>
    <dbReference type="NCBI Taxonomy" id="69181"/>
    <lineage>
        <taxon>Eukaryota</taxon>
        <taxon>Viridiplantae</taxon>
        <taxon>Streptophyta</taxon>
        <taxon>Embryophyta</taxon>
        <taxon>Tracheophyta</taxon>
        <taxon>Spermatophyta</taxon>
        <taxon>Magnoliopsida</taxon>
        <taxon>eudicotyledons</taxon>
        <taxon>Gunneridae</taxon>
        <taxon>Pentapetalae</taxon>
        <taxon>rosids</taxon>
        <taxon>malvids</taxon>
        <taxon>Brassicales</taxon>
        <taxon>Brassicaceae</taxon>
        <taxon>Brassiceae</taxon>
        <taxon>Brassica</taxon>
    </lineage>
</organism>
<protein>
    <submittedName>
        <fullName evidence="2">Uncharacterized protein</fullName>
    </submittedName>
</protein>